<keyword evidence="2" id="KW-1003">Cell membrane</keyword>
<dbReference type="AlphaFoldDB" id="A0A5S9NE75"/>
<dbReference type="EMBL" id="CACSAS010000001">
    <property type="protein sequence ID" value="CAA0088045.1"/>
    <property type="molecule type" value="Genomic_DNA"/>
</dbReference>
<organism evidence="7 8">
    <name type="scientific">Starkeya nomas</name>
    <dbReference type="NCBI Taxonomy" id="2666134"/>
    <lineage>
        <taxon>Bacteria</taxon>
        <taxon>Pseudomonadati</taxon>
        <taxon>Pseudomonadota</taxon>
        <taxon>Alphaproteobacteria</taxon>
        <taxon>Hyphomicrobiales</taxon>
        <taxon>Xanthobacteraceae</taxon>
        <taxon>Starkeya</taxon>
    </lineage>
</organism>
<reference evidence="7 8" key="1">
    <citation type="submission" date="2019-12" db="EMBL/GenBank/DDBJ databases">
        <authorList>
            <person name="Reyes-Prieto M."/>
        </authorList>
    </citation>
    <scope>NUCLEOTIDE SEQUENCE [LARGE SCALE GENOMIC DNA]</scope>
    <source>
        <strain evidence="7">HF14-78462</strain>
    </source>
</reference>
<dbReference type="InterPro" id="IPR001123">
    <property type="entry name" value="LeuE-type"/>
</dbReference>
<evidence type="ECO:0000256" key="2">
    <source>
        <dbReference type="ARBA" id="ARBA00022475"/>
    </source>
</evidence>
<evidence type="ECO:0000256" key="5">
    <source>
        <dbReference type="ARBA" id="ARBA00023136"/>
    </source>
</evidence>
<dbReference type="Pfam" id="PF01810">
    <property type="entry name" value="LysE"/>
    <property type="match status" value="1"/>
</dbReference>
<comment type="subcellular location">
    <subcellularLocation>
        <location evidence="1">Cell membrane</location>
        <topology evidence="1">Multi-pass membrane protein</topology>
    </subcellularLocation>
</comment>
<dbReference type="GO" id="GO:0033228">
    <property type="term" value="P:cysteine export across plasma membrane"/>
    <property type="evidence" value="ECO:0007669"/>
    <property type="project" value="TreeGrafter"/>
</dbReference>
<proteinExistence type="predicted"/>
<keyword evidence="5 6" id="KW-0472">Membrane</keyword>
<evidence type="ECO:0008006" key="9">
    <source>
        <dbReference type="Google" id="ProtNLM"/>
    </source>
</evidence>
<feature type="transmembrane region" description="Helical" evidence="6">
    <location>
        <begin position="133"/>
        <end position="157"/>
    </location>
</feature>
<dbReference type="PANTHER" id="PTHR30086">
    <property type="entry name" value="ARGININE EXPORTER PROTEIN ARGO"/>
    <property type="match status" value="1"/>
</dbReference>
<evidence type="ECO:0000256" key="6">
    <source>
        <dbReference type="SAM" id="Phobius"/>
    </source>
</evidence>
<evidence type="ECO:0000313" key="8">
    <source>
        <dbReference type="Proteomes" id="UP000433050"/>
    </source>
</evidence>
<evidence type="ECO:0000256" key="1">
    <source>
        <dbReference type="ARBA" id="ARBA00004651"/>
    </source>
</evidence>
<feature type="transmembrane region" description="Helical" evidence="6">
    <location>
        <begin position="169"/>
        <end position="191"/>
    </location>
</feature>
<gene>
    <name evidence="7" type="ORF">STARVERO_00617</name>
</gene>
<evidence type="ECO:0000256" key="4">
    <source>
        <dbReference type="ARBA" id="ARBA00022989"/>
    </source>
</evidence>
<accession>A0A5S9NE75</accession>
<dbReference type="Proteomes" id="UP000433050">
    <property type="component" value="Unassembled WGS sequence"/>
</dbReference>
<feature type="transmembrane region" description="Helical" evidence="6">
    <location>
        <begin position="71"/>
        <end position="89"/>
    </location>
</feature>
<sequence>MTDPVLFVLAVLALLATPGPTNTLLATAGAAAGFRRALPLIPAEATGYLISISLIGYLLGPVVAASPTLGLTLRLLVGLYLLHVAWKLWHGAASPAAGAGIVTPARVFMTTLLNPKAIVFALGIVPLQAEAGWLYLAAFAGLTAGVALGWIGVGALMGRAAEAAGRTGLVPRVGAAAVSAFAVVLLTAPLLR</sequence>
<protein>
    <recommendedName>
        <fullName evidence="9">Cysteine/O-acetylserine efflux protein</fullName>
    </recommendedName>
</protein>
<evidence type="ECO:0000313" key="7">
    <source>
        <dbReference type="EMBL" id="CAA0088045.1"/>
    </source>
</evidence>
<keyword evidence="3 6" id="KW-0812">Transmembrane</keyword>
<dbReference type="GO" id="GO:0005886">
    <property type="term" value="C:plasma membrane"/>
    <property type="evidence" value="ECO:0007669"/>
    <property type="project" value="UniProtKB-SubCell"/>
</dbReference>
<keyword evidence="4 6" id="KW-1133">Transmembrane helix</keyword>
<dbReference type="GO" id="GO:0015171">
    <property type="term" value="F:amino acid transmembrane transporter activity"/>
    <property type="evidence" value="ECO:0007669"/>
    <property type="project" value="TreeGrafter"/>
</dbReference>
<feature type="transmembrane region" description="Helical" evidence="6">
    <location>
        <begin position="45"/>
        <end position="64"/>
    </location>
</feature>
<dbReference type="PANTHER" id="PTHR30086:SF20">
    <property type="entry name" value="ARGININE EXPORTER PROTEIN ARGO-RELATED"/>
    <property type="match status" value="1"/>
</dbReference>
<evidence type="ECO:0000256" key="3">
    <source>
        <dbReference type="ARBA" id="ARBA00022692"/>
    </source>
</evidence>
<keyword evidence="8" id="KW-1185">Reference proteome</keyword>
<dbReference type="RefSeq" id="WP_159597873.1">
    <property type="nucleotide sequence ID" value="NZ_CACSAS010000001.1"/>
</dbReference>
<name>A0A5S9NE75_9HYPH</name>